<dbReference type="PATRIC" id="fig|1339315.3.peg.151"/>
<proteinExistence type="predicted"/>
<accession>A0A015T335</accession>
<gene>
    <name evidence="1" type="ORF">M124_4154</name>
</gene>
<reference evidence="1 2" key="1">
    <citation type="submission" date="2014-02" db="EMBL/GenBank/DDBJ databases">
        <authorList>
            <person name="Sears C."/>
            <person name="Carroll K."/>
            <person name="Sack B.R."/>
            <person name="Qadri F."/>
            <person name="Myers L.L."/>
            <person name="Chung G.-T."/>
            <person name="Escheverria P."/>
            <person name="Fraser C.M."/>
            <person name="Sadzewicz L."/>
            <person name="Shefchek K.A."/>
            <person name="Tallon L."/>
            <person name="Das S.P."/>
            <person name="Daugherty S."/>
            <person name="Mongodin E.F."/>
        </authorList>
    </citation>
    <scope>NUCLEOTIDE SEQUENCE [LARGE SCALE GENOMIC DNA]</scope>
    <source>
        <strain evidence="2">3988T(B)14</strain>
    </source>
</reference>
<dbReference type="EMBL" id="JGCY01000056">
    <property type="protein sequence ID" value="EXY76952.1"/>
    <property type="molecule type" value="Genomic_DNA"/>
</dbReference>
<dbReference type="GeneID" id="86894130"/>
<dbReference type="RefSeq" id="WP_007559154.1">
    <property type="nucleotide sequence ID" value="NZ_JGCY01000056.1"/>
</dbReference>
<dbReference type="Proteomes" id="UP000020529">
    <property type="component" value="Unassembled WGS sequence"/>
</dbReference>
<organism evidence="1 2">
    <name type="scientific">Bacteroides fragilis str. 3988T(B)14</name>
    <dbReference type="NCBI Taxonomy" id="1339315"/>
    <lineage>
        <taxon>Bacteria</taxon>
        <taxon>Pseudomonadati</taxon>
        <taxon>Bacteroidota</taxon>
        <taxon>Bacteroidia</taxon>
        <taxon>Bacteroidales</taxon>
        <taxon>Bacteroidaceae</taxon>
        <taxon>Bacteroides</taxon>
    </lineage>
</organism>
<evidence type="ECO:0000313" key="2">
    <source>
        <dbReference type="Proteomes" id="UP000020529"/>
    </source>
</evidence>
<comment type="caution">
    <text evidence="1">The sequence shown here is derived from an EMBL/GenBank/DDBJ whole genome shotgun (WGS) entry which is preliminary data.</text>
</comment>
<dbReference type="Pfam" id="PF13155">
    <property type="entry name" value="Toprim_2"/>
    <property type="match status" value="1"/>
</dbReference>
<dbReference type="AlphaFoldDB" id="A0A015T335"/>
<protein>
    <submittedName>
        <fullName evidence="1">Uncharacterized protein</fullName>
    </submittedName>
</protein>
<name>A0A015T335_BACFG</name>
<evidence type="ECO:0000313" key="1">
    <source>
        <dbReference type="EMBL" id="EXY76952.1"/>
    </source>
</evidence>
<sequence length="369" mass="42739">MLTFDDYKAKISIIQILEDLGYKQDISKGKVSPVFKLTDGAGNKLDEIIIKNPHSVQEHYYDRNYKGGDLIQFIKNHINDFPQFQHQNTFVRINMILGHYANEPYSPKYEAFKVVKAENKSFDRDRYKEFPTTLADLRFLTNERNINHQVVEKFLPFITRVKDLQGNGNYYNIGFPYINPKDKDNKVTNYELRNYGFKGMAAGGDKSNSLWIADFCPHPQMAKHIYFAESALDAMSFYQLNANKIKLEESVFCSVGGYISVNQIKNTLLRYPQAKVHTCFDNDLNGNLYDIKVSGIISNTEMTIKENKDDVLFKTKGREFTINKNDVSLESFREKSKIIAPMISHKAEKAKDFNEILMKQHEQKKSIKL</sequence>
<dbReference type="Gene3D" id="3.40.1360.10">
    <property type="match status" value="1"/>
</dbReference>